<dbReference type="KEGG" id="dtx:ATSB10_10660"/>
<protein>
    <submittedName>
        <fullName evidence="1">Uncharacterized protein</fullName>
    </submittedName>
</protein>
<dbReference type="STRING" id="445710.ATSB10_10660"/>
<gene>
    <name evidence="1" type="ORF">ATSB10_10660</name>
</gene>
<evidence type="ECO:0000313" key="1">
    <source>
        <dbReference type="EMBL" id="AND68520.1"/>
    </source>
</evidence>
<evidence type="ECO:0000313" key="2">
    <source>
        <dbReference type="Proteomes" id="UP000077255"/>
    </source>
</evidence>
<dbReference type="EMBL" id="CP014841">
    <property type="protein sequence ID" value="AND68520.1"/>
    <property type="molecule type" value="Genomic_DNA"/>
</dbReference>
<sequence>MKLQLEGQQWRVRIDEDELQTLLAGGAVTAESHAAGRFSLVASVRLSSGSEAALEGEASHWSLALPEAPVRELAGRLPTRDGLLFELPAVTPAQSLQVRFDVDVRDSARRLKAARQGD</sequence>
<accession>A0A160MYZ4</accession>
<dbReference type="OrthoDB" id="6025662at2"/>
<dbReference type="AlphaFoldDB" id="A0A160MYZ4"/>
<name>A0A160MYZ4_9GAMM</name>
<proteinExistence type="predicted"/>
<keyword evidence="2" id="KW-1185">Reference proteome</keyword>
<reference evidence="1 2" key="1">
    <citation type="submission" date="2016-02" db="EMBL/GenBank/DDBJ databases">
        <title>Complete genome sequencing and analysis of ATSB10, Dyella thiooxydans isolated from rhizosphere soil of sunflower (Helianthus annuus L.).</title>
        <authorList>
            <person name="Lee Y."/>
            <person name="Hwangbo K."/>
            <person name="Chung H."/>
            <person name="Yoo J."/>
            <person name="Kim K.Y."/>
            <person name="Sa T.M."/>
            <person name="Um Y."/>
            <person name="Madhaiyan M."/>
        </authorList>
    </citation>
    <scope>NUCLEOTIDE SEQUENCE [LARGE SCALE GENOMIC DNA]</scope>
    <source>
        <strain evidence="1 2">ATSB10</strain>
    </source>
</reference>
<organism evidence="1 2">
    <name type="scientific">Dyella thiooxydans</name>
    <dbReference type="NCBI Taxonomy" id="445710"/>
    <lineage>
        <taxon>Bacteria</taxon>
        <taxon>Pseudomonadati</taxon>
        <taxon>Pseudomonadota</taxon>
        <taxon>Gammaproteobacteria</taxon>
        <taxon>Lysobacterales</taxon>
        <taxon>Rhodanobacteraceae</taxon>
        <taxon>Dyella</taxon>
    </lineage>
</organism>
<dbReference type="Proteomes" id="UP000077255">
    <property type="component" value="Chromosome"/>
</dbReference>
<dbReference type="RefSeq" id="WP_063671054.1">
    <property type="nucleotide sequence ID" value="NZ_CP014841.1"/>
</dbReference>
<dbReference type="PATRIC" id="fig|445710.3.peg.1063"/>